<dbReference type="PIRSF" id="PIRSF000847">
    <property type="entry name" value="Phos_ph_gly_syn"/>
    <property type="match status" value="1"/>
</dbReference>
<dbReference type="EMBL" id="CP003807">
    <property type="protein sequence ID" value="AGF49621.1"/>
    <property type="molecule type" value="Genomic_DNA"/>
</dbReference>
<feature type="transmembrane region" description="Helical" evidence="17">
    <location>
        <begin position="38"/>
        <end position="57"/>
    </location>
</feature>
<dbReference type="InterPro" id="IPR000462">
    <property type="entry name" value="CDP-OH_P_trans"/>
</dbReference>
<evidence type="ECO:0000256" key="10">
    <source>
        <dbReference type="ARBA" id="ARBA00023098"/>
    </source>
</evidence>
<evidence type="ECO:0000256" key="6">
    <source>
        <dbReference type="ARBA" id="ARBA00022516"/>
    </source>
</evidence>
<dbReference type="NCBIfam" id="TIGR00560">
    <property type="entry name" value="pgsA"/>
    <property type="match status" value="1"/>
</dbReference>
<keyword evidence="10" id="KW-0443">Lipid metabolism</keyword>
<protein>
    <recommendedName>
        <fullName evidence="5 15">CDP-diacylglycerol--glycerol-3-phosphate 3-phosphatidyltransferase</fullName>
        <ecNumber evidence="4 15">2.7.8.5</ecNumber>
    </recommendedName>
</protein>
<sequence length="197" mass="22126">MIINIPIVLTFIRIAISPLILLLFYIPNKYICSAFINNLAALLFILAAFTDWLDGWLARYLNQSTSFGAFLDPVADKIIVCTSLIVLLDLGRVSMLVALIIIGREIFISSLREWMARIGSEYIVSVHALGKLKTMFQMAAIPCLFYGDSFLYISFLKIGSLLIAVSSIFAVLSMLFYIKCSLPMLHREFSPNRDIAN</sequence>
<evidence type="ECO:0000256" key="13">
    <source>
        <dbReference type="ARBA" id="ARBA00023264"/>
    </source>
</evidence>
<dbReference type="PANTHER" id="PTHR14269:SF62">
    <property type="entry name" value="CDP-DIACYLGLYCEROL--GLYCEROL-3-PHOSPHATE 3-PHOSPHATIDYLTRANSFERASE 1, CHLOROPLASTIC"/>
    <property type="match status" value="1"/>
</dbReference>
<reference evidence="18 19" key="1">
    <citation type="journal article" date="2013" name="Genome Biol. Evol.">
        <title>Genome evolution and phylogenomic analysis of candidatus kinetoplastibacterium, the betaproteobacterial endosymbionts of strigomonas and angomonas.</title>
        <authorList>
            <person name="Alves J.M."/>
            <person name="Serrano M.G."/>
            <person name="Maia da Silva F."/>
            <person name="Voegtly L.J."/>
            <person name="Matveyev A.V."/>
            <person name="Teixeira M.M."/>
            <person name="Camargo E.P."/>
            <person name="Buck G.A."/>
        </authorList>
    </citation>
    <scope>NUCLEOTIDE SEQUENCE [LARGE SCALE GENOMIC DNA]</scope>
    <source>
        <strain evidence="18 19">TCC012E</strain>
    </source>
</reference>
<dbReference type="PATRIC" id="fig|1208922.3.peg.173"/>
<dbReference type="Gene3D" id="1.20.120.1760">
    <property type="match status" value="1"/>
</dbReference>
<comment type="catalytic activity">
    <reaction evidence="14">
        <text>a CDP-1,2-diacyl-sn-glycerol + sn-glycerol 3-phosphate = a 1,2-diacyl-sn-glycero-3-phospho-(1'-sn-glycero-3'-phosphate) + CMP + H(+)</text>
        <dbReference type="Rhea" id="RHEA:12593"/>
        <dbReference type="ChEBI" id="CHEBI:15378"/>
        <dbReference type="ChEBI" id="CHEBI:57597"/>
        <dbReference type="ChEBI" id="CHEBI:58332"/>
        <dbReference type="ChEBI" id="CHEBI:60110"/>
        <dbReference type="ChEBI" id="CHEBI:60377"/>
        <dbReference type="EC" id="2.7.8.5"/>
    </reaction>
</comment>
<evidence type="ECO:0000256" key="2">
    <source>
        <dbReference type="ARBA" id="ARBA00005042"/>
    </source>
</evidence>
<evidence type="ECO:0000256" key="16">
    <source>
        <dbReference type="RuleBase" id="RU003750"/>
    </source>
</evidence>
<evidence type="ECO:0000256" key="11">
    <source>
        <dbReference type="ARBA" id="ARBA00023136"/>
    </source>
</evidence>
<keyword evidence="12" id="KW-0594">Phospholipid biosynthesis</keyword>
<comment type="subcellular location">
    <subcellularLocation>
        <location evidence="1">Membrane</location>
        <topology evidence="1">Multi-pass membrane protein</topology>
    </subcellularLocation>
</comment>
<dbReference type="GO" id="GO:0008444">
    <property type="term" value="F:CDP-diacylglycerol-glycerol-3-phosphate 3-phosphatidyltransferase activity"/>
    <property type="evidence" value="ECO:0007669"/>
    <property type="project" value="UniProtKB-UniRule"/>
</dbReference>
<evidence type="ECO:0000256" key="3">
    <source>
        <dbReference type="ARBA" id="ARBA00010441"/>
    </source>
</evidence>
<comment type="pathway">
    <text evidence="2">Phospholipid metabolism; phosphatidylglycerol biosynthesis; phosphatidylglycerol from CDP-diacylglycerol: step 1/2.</text>
</comment>
<evidence type="ECO:0000256" key="15">
    <source>
        <dbReference type="NCBIfam" id="TIGR00560"/>
    </source>
</evidence>
<dbReference type="KEGG" id="kbt:BCUE_0413"/>
<proteinExistence type="inferred from homology"/>
<dbReference type="HOGENOM" id="CLU_051314_2_1_4"/>
<keyword evidence="19" id="KW-1185">Reference proteome</keyword>
<dbReference type="InterPro" id="IPR004570">
    <property type="entry name" value="Phosphatidylglycerol_P_synth"/>
</dbReference>
<evidence type="ECO:0000256" key="14">
    <source>
        <dbReference type="ARBA" id="ARBA00048586"/>
    </source>
</evidence>
<evidence type="ECO:0000256" key="9">
    <source>
        <dbReference type="ARBA" id="ARBA00022989"/>
    </source>
</evidence>
<dbReference type="GO" id="GO:0046474">
    <property type="term" value="P:glycerophospholipid biosynthetic process"/>
    <property type="evidence" value="ECO:0007669"/>
    <property type="project" value="TreeGrafter"/>
</dbReference>
<comment type="similarity">
    <text evidence="3 16">Belongs to the CDP-alcohol phosphatidyltransferase class-I family.</text>
</comment>
<dbReference type="InterPro" id="IPR048254">
    <property type="entry name" value="CDP_ALCOHOL_P_TRANSF_CS"/>
</dbReference>
<dbReference type="PROSITE" id="PS00379">
    <property type="entry name" value="CDP_ALCOHOL_P_TRANSF"/>
    <property type="match status" value="1"/>
</dbReference>
<keyword evidence="9 17" id="KW-1133">Transmembrane helix</keyword>
<accession>M1LZY4</accession>
<dbReference type="EC" id="2.7.8.5" evidence="4 15"/>
<dbReference type="InterPro" id="IPR043130">
    <property type="entry name" value="CDP-OH_PTrfase_TM_dom"/>
</dbReference>
<evidence type="ECO:0000313" key="19">
    <source>
        <dbReference type="Proteomes" id="UP000011563"/>
    </source>
</evidence>
<feature type="transmembrane region" description="Helical" evidence="17">
    <location>
        <begin position="150"/>
        <end position="178"/>
    </location>
</feature>
<dbReference type="AlphaFoldDB" id="M1LZY4"/>
<evidence type="ECO:0000256" key="17">
    <source>
        <dbReference type="SAM" id="Phobius"/>
    </source>
</evidence>
<dbReference type="GO" id="GO:0016020">
    <property type="term" value="C:membrane"/>
    <property type="evidence" value="ECO:0007669"/>
    <property type="project" value="UniProtKB-SubCell"/>
</dbReference>
<evidence type="ECO:0000256" key="5">
    <source>
        <dbReference type="ARBA" id="ARBA00014944"/>
    </source>
</evidence>
<feature type="transmembrane region" description="Helical" evidence="17">
    <location>
        <begin position="6"/>
        <end position="26"/>
    </location>
</feature>
<keyword evidence="7 16" id="KW-0808">Transferase</keyword>
<evidence type="ECO:0000256" key="8">
    <source>
        <dbReference type="ARBA" id="ARBA00022692"/>
    </source>
</evidence>
<evidence type="ECO:0000256" key="1">
    <source>
        <dbReference type="ARBA" id="ARBA00004141"/>
    </source>
</evidence>
<dbReference type="PANTHER" id="PTHR14269">
    <property type="entry name" value="CDP-DIACYLGLYCEROL--GLYCEROL-3-PHOSPHATE 3-PHOSPHATIDYLTRANSFERASE-RELATED"/>
    <property type="match status" value="1"/>
</dbReference>
<evidence type="ECO:0000313" key="18">
    <source>
        <dbReference type="EMBL" id="AGF49621.1"/>
    </source>
</evidence>
<evidence type="ECO:0000256" key="12">
    <source>
        <dbReference type="ARBA" id="ARBA00023209"/>
    </source>
</evidence>
<keyword evidence="6" id="KW-0444">Lipid biosynthesis</keyword>
<keyword evidence="8 17" id="KW-0812">Transmembrane</keyword>
<dbReference type="Pfam" id="PF01066">
    <property type="entry name" value="CDP-OH_P_transf"/>
    <property type="match status" value="1"/>
</dbReference>
<keyword evidence="13" id="KW-1208">Phospholipid metabolism</keyword>
<name>M1LZY4_9PROT</name>
<feature type="transmembrane region" description="Helical" evidence="17">
    <location>
        <begin position="77"/>
        <end position="102"/>
    </location>
</feature>
<dbReference type="InterPro" id="IPR050324">
    <property type="entry name" value="CDP-alcohol_PTase-I"/>
</dbReference>
<evidence type="ECO:0000256" key="7">
    <source>
        <dbReference type="ARBA" id="ARBA00022679"/>
    </source>
</evidence>
<organism evidence="18 19">
    <name type="scientific">Candidatus Kinetoplastidibacterium blastocrithidiae TCC012E</name>
    <dbReference type="NCBI Taxonomy" id="1208922"/>
    <lineage>
        <taxon>Bacteria</taxon>
        <taxon>Pseudomonadati</taxon>
        <taxon>Pseudomonadota</taxon>
        <taxon>Betaproteobacteria</taxon>
        <taxon>Candidatus Kinetoplastidibacterium</taxon>
    </lineage>
</organism>
<dbReference type="RefSeq" id="WP_015238268.1">
    <property type="nucleotide sequence ID" value="NC_020285.1"/>
</dbReference>
<evidence type="ECO:0000256" key="4">
    <source>
        <dbReference type="ARBA" id="ARBA00013170"/>
    </source>
</evidence>
<gene>
    <name evidence="18" type="ORF">BCUE_0413</name>
</gene>
<keyword evidence="11 17" id="KW-0472">Membrane</keyword>
<dbReference type="Proteomes" id="UP000011563">
    <property type="component" value="Chromosome"/>
</dbReference>